<evidence type="ECO:0000256" key="2">
    <source>
        <dbReference type="ARBA" id="ARBA00023242"/>
    </source>
</evidence>
<dbReference type="Pfam" id="PF08701">
    <property type="entry name" value="GN3L_Grn1"/>
    <property type="match status" value="1"/>
</dbReference>
<name>A0A9P6MJF6_9FUNG</name>
<dbReference type="AlphaFoldDB" id="A0A9P6MJF6"/>
<proteinExistence type="predicted"/>
<sequence>MVRKKSKKDPGIPNNFPFKEQLLQQIVDEKMKAQEEELKEKEARRKAAEKARQANKAEIIIRQNKSAEGAVSKVVKRKASGAEAETKSKKSKTAVFKKEDEEDEEEEEAEEAEEDVDEDAPYNFAEHLATSAGAITQAVNDNNAFLLGKNILTTYECLDVYRREQASGSVRTLQKTMMTALQRHPDPPMFIANALITVGTVAVIKDIDPDFELAISEFLVN</sequence>
<evidence type="ECO:0000256" key="1">
    <source>
        <dbReference type="ARBA" id="ARBA00004123"/>
    </source>
</evidence>
<evidence type="ECO:0000313" key="5">
    <source>
        <dbReference type="EMBL" id="KAG0004608.1"/>
    </source>
</evidence>
<keyword evidence="2" id="KW-0539">Nucleus</keyword>
<feature type="compositionally biased region" description="Basic and acidic residues" evidence="3">
    <location>
        <begin position="36"/>
        <end position="52"/>
    </location>
</feature>
<dbReference type="InterPro" id="IPR014813">
    <property type="entry name" value="Gnl3_N_dom"/>
</dbReference>
<protein>
    <recommendedName>
        <fullName evidence="4">Guanine nucleotide-binding protein-like 3 N-terminal domain-containing protein</fullName>
    </recommendedName>
</protein>
<keyword evidence="6" id="KW-1185">Reference proteome</keyword>
<dbReference type="EMBL" id="JAAAHW010000252">
    <property type="protein sequence ID" value="KAG0004608.1"/>
    <property type="molecule type" value="Genomic_DNA"/>
</dbReference>
<dbReference type="Proteomes" id="UP000749646">
    <property type="component" value="Unassembled WGS sequence"/>
</dbReference>
<organism evidence="5 6">
    <name type="scientific">Modicella reniformis</name>
    <dbReference type="NCBI Taxonomy" id="1440133"/>
    <lineage>
        <taxon>Eukaryota</taxon>
        <taxon>Fungi</taxon>
        <taxon>Fungi incertae sedis</taxon>
        <taxon>Mucoromycota</taxon>
        <taxon>Mortierellomycotina</taxon>
        <taxon>Mortierellomycetes</taxon>
        <taxon>Mortierellales</taxon>
        <taxon>Mortierellaceae</taxon>
        <taxon>Modicella</taxon>
    </lineage>
</organism>
<comment type="subcellular location">
    <subcellularLocation>
        <location evidence="1">Nucleus</location>
    </subcellularLocation>
</comment>
<comment type="caution">
    <text evidence="5">The sequence shown here is derived from an EMBL/GenBank/DDBJ whole genome shotgun (WGS) entry which is preliminary data.</text>
</comment>
<feature type="non-terminal residue" evidence="5">
    <location>
        <position position="1"/>
    </location>
</feature>
<evidence type="ECO:0000259" key="4">
    <source>
        <dbReference type="Pfam" id="PF08701"/>
    </source>
</evidence>
<reference evidence="5" key="1">
    <citation type="journal article" date="2020" name="Fungal Divers.">
        <title>Resolving the Mortierellaceae phylogeny through synthesis of multi-gene phylogenetics and phylogenomics.</title>
        <authorList>
            <person name="Vandepol N."/>
            <person name="Liber J."/>
            <person name="Desiro A."/>
            <person name="Na H."/>
            <person name="Kennedy M."/>
            <person name="Barry K."/>
            <person name="Grigoriev I.V."/>
            <person name="Miller A.N."/>
            <person name="O'Donnell K."/>
            <person name="Stajich J.E."/>
            <person name="Bonito G."/>
        </authorList>
    </citation>
    <scope>NUCLEOTIDE SEQUENCE</scope>
    <source>
        <strain evidence="5">MES-2147</strain>
    </source>
</reference>
<evidence type="ECO:0000313" key="6">
    <source>
        <dbReference type="Proteomes" id="UP000749646"/>
    </source>
</evidence>
<feature type="domain" description="Guanine nucleotide-binding protein-like 3 N-terminal" evidence="4">
    <location>
        <begin position="3"/>
        <end position="50"/>
    </location>
</feature>
<feature type="region of interest" description="Disordered" evidence="3">
    <location>
        <begin position="36"/>
        <end position="120"/>
    </location>
</feature>
<dbReference type="GO" id="GO:0005634">
    <property type="term" value="C:nucleus"/>
    <property type="evidence" value="ECO:0007669"/>
    <property type="project" value="UniProtKB-SubCell"/>
</dbReference>
<evidence type="ECO:0000256" key="3">
    <source>
        <dbReference type="SAM" id="MobiDB-lite"/>
    </source>
</evidence>
<dbReference type="OrthoDB" id="10266128at2759"/>
<feature type="compositionally biased region" description="Acidic residues" evidence="3">
    <location>
        <begin position="100"/>
        <end position="120"/>
    </location>
</feature>
<accession>A0A9P6MJF6</accession>
<gene>
    <name evidence="5" type="ORF">BGZ65_000059</name>
</gene>